<dbReference type="InterPro" id="IPR052155">
    <property type="entry name" value="Biofilm_reg_signaling"/>
</dbReference>
<dbReference type="Pfam" id="PF00989">
    <property type="entry name" value="PAS"/>
    <property type="match status" value="1"/>
</dbReference>
<dbReference type="Gene3D" id="3.30.450.20">
    <property type="entry name" value="PAS domain"/>
    <property type="match status" value="1"/>
</dbReference>
<dbReference type="CDD" id="cd00130">
    <property type="entry name" value="PAS"/>
    <property type="match status" value="1"/>
</dbReference>
<dbReference type="SUPFAM" id="SSF55073">
    <property type="entry name" value="Nucleotide cyclase"/>
    <property type="match status" value="1"/>
</dbReference>
<gene>
    <name evidence="4" type="ORF">FHS48_002887</name>
</gene>
<feature type="region of interest" description="Disordered" evidence="1">
    <location>
        <begin position="1"/>
        <end position="29"/>
    </location>
</feature>
<dbReference type="PROSITE" id="PS50887">
    <property type="entry name" value="GGDEF"/>
    <property type="match status" value="1"/>
</dbReference>
<evidence type="ECO:0000259" key="3">
    <source>
        <dbReference type="PROSITE" id="PS50887"/>
    </source>
</evidence>
<proteinExistence type="predicted"/>
<dbReference type="InterPro" id="IPR000160">
    <property type="entry name" value="GGDEF_dom"/>
</dbReference>
<name>A0A7W9ZH98_NOVIT</name>
<evidence type="ECO:0000313" key="5">
    <source>
        <dbReference type="Proteomes" id="UP000544872"/>
    </source>
</evidence>
<dbReference type="PROSITE" id="PS50113">
    <property type="entry name" value="PAC"/>
    <property type="match status" value="1"/>
</dbReference>
<evidence type="ECO:0000259" key="2">
    <source>
        <dbReference type="PROSITE" id="PS50113"/>
    </source>
</evidence>
<dbReference type="NCBIfam" id="TIGR00254">
    <property type="entry name" value="GGDEF"/>
    <property type="match status" value="1"/>
</dbReference>
<dbReference type="PANTHER" id="PTHR44757:SF2">
    <property type="entry name" value="BIOFILM ARCHITECTURE MAINTENANCE PROTEIN MBAA"/>
    <property type="match status" value="1"/>
</dbReference>
<dbReference type="Gene3D" id="3.30.70.270">
    <property type="match status" value="1"/>
</dbReference>
<dbReference type="NCBIfam" id="TIGR00229">
    <property type="entry name" value="sensory_box"/>
    <property type="match status" value="1"/>
</dbReference>
<comment type="caution">
    <text evidence="4">The sequence shown here is derived from an EMBL/GenBank/DDBJ whole genome shotgun (WGS) entry which is preliminary data.</text>
</comment>
<dbReference type="InterPro" id="IPR000700">
    <property type="entry name" value="PAS-assoc_C"/>
</dbReference>
<organism evidence="4 5">
    <name type="scientific">Novispirillum itersonii</name>
    <name type="common">Aquaspirillum itersonii</name>
    <dbReference type="NCBI Taxonomy" id="189"/>
    <lineage>
        <taxon>Bacteria</taxon>
        <taxon>Pseudomonadati</taxon>
        <taxon>Pseudomonadota</taxon>
        <taxon>Alphaproteobacteria</taxon>
        <taxon>Rhodospirillales</taxon>
        <taxon>Novispirillaceae</taxon>
        <taxon>Novispirillum</taxon>
    </lineage>
</organism>
<keyword evidence="5" id="KW-1185">Reference proteome</keyword>
<dbReference type="RefSeq" id="WP_184264260.1">
    <property type="nucleotide sequence ID" value="NZ_JACIIX010000011.1"/>
</dbReference>
<sequence>MERPDGGATPVNGTVAGGGGVSGGAENQSDSILNGFPGPLLMFSPTGGLLSAQPEETPLAVLLAAGGAAEAQALIAVCASSRMANQGTVQIENGDGVYTYDLTVLPMPDGRVAMLTREVTLHHNLRAALVESRQRYKDFVEISSDFAWETGIDGTFVFVSPRGALGHPAADLIGRDPVDLVMERDAQMGIPFSTHVPIDHGEVWVRRVDGSPVCVTVAARPIFDRSGRWIGTRGVCRDVTTERERDLQLARARNRERIVNHIVRTFRDEVDPNNMLNVAAETLARGMGASDCHIFRRPSDTLEESHPSELPAGLIPGARYGALAYLSSLPVLDALDHGEELVEMEVEGRQVLAVASRHHHRVNGAVVLYRVAERGNWGVDDRFLLSDLADQIGIANEQIAAHESIVRLSRTDSLTGLFNRRAFFEELDRRHKRLQRTGAFAALLYVDLDNFKMVNDVHGHAAGDAVLQLVRDMLLGNTRPTDLVARLGGDEFAVWLEGGTLEVAEDKARLLLSMADRLLRPRSGNPAHPLGLSIGIAVHDPAHPETLHDLIARADQAMYSVKKTGKLGVAVADLPVRSV</sequence>
<dbReference type="Pfam" id="PF00990">
    <property type="entry name" value="GGDEF"/>
    <property type="match status" value="1"/>
</dbReference>
<dbReference type="CDD" id="cd01949">
    <property type="entry name" value="GGDEF"/>
    <property type="match status" value="1"/>
</dbReference>
<dbReference type="Gene3D" id="3.30.450.40">
    <property type="match status" value="1"/>
</dbReference>
<dbReference type="InterPro" id="IPR029016">
    <property type="entry name" value="GAF-like_dom_sf"/>
</dbReference>
<evidence type="ECO:0000313" key="4">
    <source>
        <dbReference type="EMBL" id="MBB6211448.1"/>
    </source>
</evidence>
<dbReference type="PANTHER" id="PTHR44757">
    <property type="entry name" value="DIGUANYLATE CYCLASE DGCP"/>
    <property type="match status" value="1"/>
</dbReference>
<dbReference type="InterPro" id="IPR035965">
    <property type="entry name" value="PAS-like_dom_sf"/>
</dbReference>
<accession>A0A7W9ZH98</accession>
<dbReference type="InterPro" id="IPR029787">
    <property type="entry name" value="Nucleotide_cyclase"/>
</dbReference>
<dbReference type="EMBL" id="JACIIX010000011">
    <property type="protein sequence ID" value="MBB6211448.1"/>
    <property type="molecule type" value="Genomic_DNA"/>
</dbReference>
<dbReference type="SUPFAM" id="SSF55785">
    <property type="entry name" value="PYP-like sensor domain (PAS domain)"/>
    <property type="match status" value="1"/>
</dbReference>
<feature type="domain" description="GGDEF" evidence="3">
    <location>
        <begin position="439"/>
        <end position="574"/>
    </location>
</feature>
<evidence type="ECO:0000256" key="1">
    <source>
        <dbReference type="SAM" id="MobiDB-lite"/>
    </source>
</evidence>
<dbReference type="Proteomes" id="UP000544872">
    <property type="component" value="Unassembled WGS sequence"/>
</dbReference>
<dbReference type="SUPFAM" id="SSF55781">
    <property type="entry name" value="GAF domain-like"/>
    <property type="match status" value="1"/>
</dbReference>
<protein>
    <submittedName>
        <fullName evidence="4">Diguanylate cyclase (GGDEF)-like protein/PAS domain S-box-containing protein</fullName>
    </submittedName>
</protein>
<dbReference type="AlphaFoldDB" id="A0A7W9ZH98"/>
<reference evidence="4 5" key="1">
    <citation type="submission" date="2020-08" db="EMBL/GenBank/DDBJ databases">
        <title>Genomic Encyclopedia of Type Strains, Phase IV (KMG-IV): sequencing the most valuable type-strain genomes for metagenomic binning, comparative biology and taxonomic classification.</title>
        <authorList>
            <person name="Goeker M."/>
        </authorList>
    </citation>
    <scope>NUCLEOTIDE SEQUENCE [LARGE SCALE GENOMIC DNA]</scope>
    <source>
        <strain evidence="4 5">DSM 11590</strain>
    </source>
</reference>
<feature type="domain" description="PAC" evidence="2">
    <location>
        <begin position="199"/>
        <end position="251"/>
    </location>
</feature>
<feature type="compositionally biased region" description="Low complexity" evidence="1">
    <location>
        <begin position="1"/>
        <end position="14"/>
    </location>
</feature>
<dbReference type="InterPro" id="IPR013767">
    <property type="entry name" value="PAS_fold"/>
</dbReference>
<dbReference type="InterPro" id="IPR043128">
    <property type="entry name" value="Rev_trsase/Diguanyl_cyclase"/>
</dbReference>
<dbReference type="SMART" id="SM00267">
    <property type="entry name" value="GGDEF"/>
    <property type="match status" value="1"/>
</dbReference>
<dbReference type="InterPro" id="IPR000014">
    <property type="entry name" value="PAS"/>
</dbReference>